<dbReference type="eggNOG" id="COG0141">
    <property type="taxonomic scope" value="Bacteria"/>
</dbReference>
<keyword evidence="8" id="KW-0028">Amino-acid biosynthesis</keyword>
<dbReference type="KEGG" id="swo:Swol_1768"/>
<keyword evidence="8" id="KW-0368">Histidine biosynthesis</keyword>
<keyword evidence="6 8" id="KW-0560">Oxidoreductase</keyword>
<dbReference type="RefSeq" id="WP_011641161.1">
    <property type="nucleotide sequence ID" value="NC_008346.1"/>
</dbReference>
<evidence type="ECO:0000256" key="10">
    <source>
        <dbReference type="PIRSR" id="PIRSR000099-1"/>
    </source>
</evidence>
<feature type="binding site" evidence="8 12">
    <location>
        <position position="257"/>
    </location>
    <ligand>
        <name>substrate</name>
    </ligand>
</feature>
<evidence type="ECO:0000256" key="5">
    <source>
        <dbReference type="ARBA" id="ARBA00022833"/>
    </source>
</evidence>
<evidence type="ECO:0000256" key="4">
    <source>
        <dbReference type="ARBA" id="ARBA00022723"/>
    </source>
</evidence>
<dbReference type="PANTHER" id="PTHR21256">
    <property type="entry name" value="HISTIDINOL DEHYDROGENASE HDH"/>
    <property type="match status" value="1"/>
</dbReference>
<evidence type="ECO:0000256" key="14">
    <source>
        <dbReference type="RuleBase" id="RU004175"/>
    </source>
</evidence>
<feature type="binding site" evidence="8 12">
    <location>
        <position position="235"/>
    </location>
    <ligand>
        <name>substrate</name>
    </ligand>
</feature>
<dbReference type="InterPro" id="IPR001692">
    <property type="entry name" value="Histidinol_DH_CS"/>
</dbReference>
<dbReference type="UniPathway" id="UPA00031">
    <property type="reaction ID" value="UER00014"/>
</dbReference>
<evidence type="ECO:0000256" key="11">
    <source>
        <dbReference type="PIRSR" id="PIRSR000099-2"/>
    </source>
</evidence>
<feature type="binding site" evidence="8 13">
    <location>
        <position position="257"/>
    </location>
    <ligand>
        <name>Zn(2+)</name>
        <dbReference type="ChEBI" id="CHEBI:29105"/>
    </ligand>
</feature>
<feature type="binding site" evidence="8 13">
    <location>
        <position position="418"/>
    </location>
    <ligand>
        <name>Zn(2+)</name>
        <dbReference type="ChEBI" id="CHEBI:29105"/>
    </ligand>
</feature>
<feature type="active site" description="Proton acceptor" evidence="8 10">
    <location>
        <position position="326"/>
    </location>
</feature>
<dbReference type="GO" id="GO:0005829">
    <property type="term" value="C:cytosol"/>
    <property type="evidence" value="ECO:0007669"/>
    <property type="project" value="TreeGrafter"/>
</dbReference>
<dbReference type="HOGENOM" id="CLU_006732_3_3_9"/>
<evidence type="ECO:0000256" key="8">
    <source>
        <dbReference type="HAMAP-Rule" id="MF_01024"/>
    </source>
</evidence>
<dbReference type="HAMAP" id="MF_01024">
    <property type="entry name" value="HisD"/>
    <property type="match status" value="1"/>
</dbReference>
<dbReference type="InterPro" id="IPR012131">
    <property type="entry name" value="Hstdl_DH"/>
</dbReference>
<evidence type="ECO:0000256" key="12">
    <source>
        <dbReference type="PIRSR" id="PIRSR000099-3"/>
    </source>
</evidence>
<dbReference type="GO" id="GO:0051287">
    <property type="term" value="F:NAD binding"/>
    <property type="evidence" value="ECO:0007669"/>
    <property type="project" value="InterPro"/>
</dbReference>
<feature type="binding site" evidence="8 12">
    <location>
        <position position="413"/>
    </location>
    <ligand>
        <name>substrate</name>
    </ligand>
</feature>
<dbReference type="Gene3D" id="1.20.5.1300">
    <property type="match status" value="1"/>
</dbReference>
<dbReference type="EC" id="1.1.1.23" evidence="3 8"/>
<comment type="function">
    <text evidence="1 8">Catalyzes the sequential NAD-dependent oxidations of L-histidinol to L-histidinaldehyde and then to L-histidine.</text>
</comment>
<dbReference type="GO" id="GO:0004399">
    <property type="term" value="F:histidinol dehydrogenase activity"/>
    <property type="evidence" value="ECO:0007669"/>
    <property type="project" value="UniProtKB-UniRule"/>
</dbReference>
<evidence type="ECO:0000256" key="1">
    <source>
        <dbReference type="ARBA" id="ARBA00003850"/>
    </source>
</evidence>
<keyword evidence="8 11" id="KW-0520">NAD</keyword>
<feature type="binding site" evidence="8 12">
    <location>
        <position position="418"/>
    </location>
    <ligand>
        <name>substrate</name>
    </ligand>
</feature>
<accession>Q0AW38</accession>
<sequence length="432" mass="47261">MNIKKFDGASEDFKRFLAASNASMKQYEDSVGEIGRQVQEKGNQAIFAFTLKFDGAKIDESNFLVSEDEIEAAYDEVDDDYIFALDQAIDNIATFHSRQLKNSWMEPDERGNILGQLYRPLERVGIYVPGGTAAYPSSVLMNAIPAQVAGVSEIAMVTPPAKDGSINPYTLVAAAELGIEEIYKMGGAQAVFALAYGTETINKVDLISGPGNIYVTIAKKMVYGDVNIDMLAGPSEILIVADKKANPAYLAADMMSQAEHDVLARSILVTDSETLIERVQEEIEKQVQELSRQDIIRQALENYGALVLVPQMDQACAVANLVAPEHLELMVEHPFDYLSRIRNAGAIFLGKDTPEPVGDYFAGPNHILPTGGTARFYSPVSVDTFMKSSSIIYYSPQGIKEDAEGIMKLAEVEGLTAHANSIRIRVKGKKKK</sequence>
<feature type="active site" description="Proton acceptor" evidence="8 10">
    <location>
        <position position="325"/>
    </location>
</feature>
<dbReference type="PROSITE" id="PS00611">
    <property type="entry name" value="HISOL_DEHYDROGENASE"/>
    <property type="match status" value="1"/>
</dbReference>
<dbReference type="NCBIfam" id="TIGR00069">
    <property type="entry name" value="hisD"/>
    <property type="match status" value="1"/>
</dbReference>
<feature type="binding site" evidence="8 11">
    <location>
        <position position="189"/>
    </location>
    <ligand>
        <name>NAD(+)</name>
        <dbReference type="ChEBI" id="CHEBI:57540"/>
    </ligand>
</feature>
<dbReference type="EMBL" id="CP000448">
    <property type="protein sequence ID" value="ABI69066.1"/>
    <property type="molecule type" value="Genomic_DNA"/>
</dbReference>
<feature type="binding site" evidence="8 11">
    <location>
        <position position="127"/>
    </location>
    <ligand>
        <name>NAD(+)</name>
        <dbReference type="ChEBI" id="CHEBI:57540"/>
    </ligand>
</feature>
<dbReference type="PRINTS" id="PR00083">
    <property type="entry name" value="HOLDHDRGNASE"/>
</dbReference>
<comment type="similarity">
    <text evidence="2 8 9 14">Belongs to the histidinol dehydrogenase family.</text>
</comment>
<name>Q0AW38_SYNWW</name>
<dbReference type="InterPro" id="IPR022695">
    <property type="entry name" value="Histidinol_DH_monofunct"/>
</dbReference>
<feature type="binding site" evidence="8 12">
    <location>
        <position position="359"/>
    </location>
    <ligand>
        <name>substrate</name>
    </ligand>
</feature>
<gene>
    <name evidence="8" type="primary">hisD</name>
    <name evidence="15" type="ordered locus">Swol_1768</name>
</gene>
<proteinExistence type="inferred from homology"/>
<comment type="catalytic activity">
    <reaction evidence="7 8">
        <text>L-histidinol + 2 NAD(+) + H2O = L-histidine + 2 NADH + 3 H(+)</text>
        <dbReference type="Rhea" id="RHEA:20641"/>
        <dbReference type="ChEBI" id="CHEBI:15377"/>
        <dbReference type="ChEBI" id="CHEBI:15378"/>
        <dbReference type="ChEBI" id="CHEBI:57540"/>
        <dbReference type="ChEBI" id="CHEBI:57595"/>
        <dbReference type="ChEBI" id="CHEBI:57699"/>
        <dbReference type="ChEBI" id="CHEBI:57945"/>
        <dbReference type="EC" id="1.1.1.23"/>
    </reaction>
</comment>
<dbReference type="FunFam" id="3.40.50.1980:FF:000026">
    <property type="entry name" value="Histidinol dehydrogenase"/>
    <property type="match status" value="1"/>
</dbReference>
<feature type="binding site" evidence="8 13">
    <location>
        <position position="359"/>
    </location>
    <ligand>
        <name>Zn(2+)</name>
        <dbReference type="ChEBI" id="CHEBI:29105"/>
    </ligand>
</feature>
<dbReference type="Pfam" id="PF00815">
    <property type="entry name" value="Histidinol_dh"/>
    <property type="match status" value="1"/>
</dbReference>
<dbReference type="Gene3D" id="3.40.50.1980">
    <property type="entry name" value="Nitrogenase molybdenum iron protein domain"/>
    <property type="match status" value="2"/>
</dbReference>
<evidence type="ECO:0000256" key="6">
    <source>
        <dbReference type="ARBA" id="ARBA00023002"/>
    </source>
</evidence>
<evidence type="ECO:0000256" key="3">
    <source>
        <dbReference type="ARBA" id="ARBA00012965"/>
    </source>
</evidence>
<evidence type="ECO:0000256" key="9">
    <source>
        <dbReference type="PIRNR" id="PIRNR000099"/>
    </source>
</evidence>
<dbReference type="GO" id="GO:0008270">
    <property type="term" value="F:zinc ion binding"/>
    <property type="evidence" value="ECO:0007669"/>
    <property type="project" value="UniProtKB-UniRule"/>
</dbReference>
<evidence type="ECO:0000256" key="13">
    <source>
        <dbReference type="PIRSR" id="PIRSR000099-4"/>
    </source>
</evidence>
<keyword evidence="4 8" id="KW-0479">Metal-binding</keyword>
<dbReference type="OrthoDB" id="9805269at2"/>
<comment type="cofactor">
    <cofactor evidence="8 13">
        <name>Zn(2+)</name>
        <dbReference type="ChEBI" id="CHEBI:29105"/>
    </cofactor>
    <text evidence="8 13">Binds 1 zinc ion per subunit.</text>
</comment>
<dbReference type="Proteomes" id="UP000001968">
    <property type="component" value="Chromosome"/>
</dbReference>
<evidence type="ECO:0000313" key="15">
    <source>
        <dbReference type="EMBL" id="ABI69066.1"/>
    </source>
</evidence>
<keyword evidence="5 8" id="KW-0862">Zinc</keyword>
<protein>
    <recommendedName>
        <fullName evidence="3 8">Histidinol dehydrogenase</fullName>
        <shortName evidence="8">HDH</shortName>
        <ecNumber evidence="3 8">1.1.1.23</ecNumber>
    </recommendedName>
</protein>
<dbReference type="STRING" id="335541.Swol_1768"/>
<dbReference type="AlphaFoldDB" id="Q0AW38"/>
<evidence type="ECO:0000256" key="2">
    <source>
        <dbReference type="ARBA" id="ARBA00010178"/>
    </source>
</evidence>
<organism evidence="15 16">
    <name type="scientific">Syntrophomonas wolfei subsp. wolfei (strain DSM 2245B / Goettingen)</name>
    <dbReference type="NCBI Taxonomy" id="335541"/>
    <lineage>
        <taxon>Bacteria</taxon>
        <taxon>Bacillati</taxon>
        <taxon>Bacillota</taxon>
        <taxon>Clostridia</taxon>
        <taxon>Eubacteriales</taxon>
        <taxon>Syntrophomonadaceae</taxon>
        <taxon>Syntrophomonas</taxon>
    </lineage>
</organism>
<dbReference type="FunFam" id="3.40.50.1980:FF:000001">
    <property type="entry name" value="Histidinol dehydrogenase"/>
    <property type="match status" value="1"/>
</dbReference>
<keyword evidence="16" id="KW-1185">Reference proteome</keyword>
<feature type="binding site" evidence="8 13">
    <location>
        <position position="260"/>
    </location>
    <ligand>
        <name>Zn(2+)</name>
        <dbReference type="ChEBI" id="CHEBI:29105"/>
    </ligand>
</feature>
<evidence type="ECO:0000313" key="16">
    <source>
        <dbReference type="Proteomes" id="UP000001968"/>
    </source>
</evidence>
<feature type="binding site" evidence="8 12">
    <location>
        <position position="326"/>
    </location>
    <ligand>
        <name>substrate</name>
    </ligand>
</feature>
<evidence type="ECO:0000256" key="7">
    <source>
        <dbReference type="ARBA" id="ARBA00049489"/>
    </source>
</evidence>
<feature type="binding site" evidence="8 12">
    <location>
        <position position="260"/>
    </location>
    <ligand>
        <name>substrate</name>
    </ligand>
</feature>
<dbReference type="PIRSF" id="PIRSF000099">
    <property type="entry name" value="Histidinol_dh"/>
    <property type="match status" value="1"/>
</dbReference>
<dbReference type="SUPFAM" id="SSF53720">
    <property type="entry name" value="ALDH-like"/>
    <property type="match status" value="1"/>
</dbReference>
<dbReference type="PANTHER" id="PTHR21256:SF2">
    <property type="entry name" value="HISTIDINE BIOSYNTHESIS TRIFUNCTIONAL PROTEIN"/>
    <property type="match status" value="1"/>
</dbReference>
<dbReference type="InterPro" id="IPR016161">
    <property type="entry name" value="Ald_DH/histidinol_DH"/>
</dbReference>
<comment type="pathway">
    <text evidence="8">Amino-acid biosynthesis; L-histidine biosynthesis; L-histidine from 5-phospho-alpha-D-ribose 1-diphosphate: step 9/9.</text>
</comment>
<feature type="binding site" evidence="8 11">
    <location>
        <position position="212"/>
    </location>
    <ligand>
        <name>NAD(+)</name>
        <dbReference type="ChEBI" id="CHEBI:57540"/>
    </ligand>
</feature>
<dbReference type="CDD" id="cd06572">
    <property type="entry name" value="Histidinol_dh"/>
    <property type="match status" value="1"/>
</dbReference>
<reference evidence="16" key="1">
    <citation type="journal article" date="2010" name="Environ. Microbiol.">
        <title>The genome of Syntrophomonas wolfei: new insights into syntrophic metabolism and biohydrogen production.</title>
        <authorList>
            <person name="Sieber J.R."/>
            <person name="Sims D.R."/>
            <person name="Han C."/>
            <person name="Kim E."/>
            <person name="Lykidis A."/>
            <person name="Lapidus A.L."/>
            <person name="McDonnald E."/>
            <person name="Rohlin L."/>
            <person name="Culley D.E."/>
            <person name="Gunsalus R."/>
            <person name="McInerney M.J."/>
        </authorList>
    </citation>
    <scope>NUCLEOTIDE SEQUENCE [LARGE SCALE GENOMIC DNA]</scope>
    <source>
        <strain evidence="16">DSM 2245B / Goettingen</strain>
    </source>
</reference>
<dbReference type="GO" id="GO:0000105">
    <property type="term" value="P:L-histidine biosynthetic process"/>
    <property type="evidence" value="ECO:0007669"/>
    <property type="project" value="UniProtKB-UniRule"/>
</dbReference>